<dbReference type="AlphaFoldDB" id="A0A0V7ZJP3"/>
<dbReference type="Proteomes" id="UP000053372">
    <property type="component" value="Unassembled WGS sequence"/>
</dbReference>
<feature type="domain" description="Light-independent protochlorophyllide reductase subunit B-like C-terminal" evidence="1">
    <location>
        <begin position="12"/>
        <end position="56"/>
    </location>
</feature>
<sequence length="61" mass="7124">MSSVNFPGTFQWSKEAKAKLKNIPFFVRSQARAKIEEFARKVEQETITPEFMDQARLKFGQ</sequence>
<dbReference type="InterPro" id="IPR013580">
    <property type="entry name" value="LI-POR_suB-like_C"/>
</dbReference>
<proteinExistence type="predicted"/>
<dbReference type="GO" id="GO:0015995">
    <property type="term" value="P:chlorophyll biosynthetic process"/>
    <property type="evidence" value="ECO:0007669"/>
    <property type="project" value="InterPro"/>
</dbReference>
<reference evidence="2 3" key="1">
    <citation type="journal article" date="2015" name="Genome Announc.">
        <title>Draft Genome of the Euendolithic (true boring) Cyanobacterium Mastigocoleus testarum strain BC008.</title>
        <authorList>
            <person name="Guida B.S."/>
            <person name="Garcia-Pichel F."/>
        </authorList>
    </citation>
    <scope>NUCLEOTIDE SEQUENCE [LARGE SCALE GENOMIC DNA]</scope>
    <source>
        <strain evidence="2 3">BC008</strain>
    </source>
</reference>
<dbReference type="GO" id="GO:0015979">
    <property type="term" value="P:photosynthesis"/>
    <property type="evidence" value="ECO:0007669"/>
    <property type="project" value="InterPro"/>
</dbReference>
<comment type="caution">
    <text evidence="2">The sequence shown here is derived from an EMBL/GenBank/DDBJ whole genome shotgun (WGS) entry which is preliminary data.</text>
</comment>
<evidence type="ECO:0000259" key="1">
    <source>
        <dbReference type="Pfam" id="PF08369"/>
    </source>
</evidence>
<evidence type="ECO:0000313" key="2">
    <source>
        <dbReference type="EMBL" id="KST64857.1"/>
    </source>
</evidence>
<dbReference type="RefSeq" id="WP_027847083.1">
    <property type="nucleotide sequence ID" value="NZ_LMTZ01000117.1"/>
</dbReference>
<evidence type="ECO:0000313" key="3">
    <source>
        <dbReference type="Proteomes" id="UP000053372"/>
    </source>
</evidence>
<dbReference type="EMBL" id="LMTZ01000117">
    <property type="protein sequence ID" value="KST64857.1"/>
    <property type="molecule type" value="Genomic_DNA"/>
</dbReference>
<organism evidence="2 3">
    <name type="scientific">Mastigocoleus testarum BC008</name>
    <dbReference type="NCBI Taxonomy" id="371196"/>
    <lineage>
        <taxon>Bacteria</taxon>
        <taxon>Bacillati</taxon>
        <taxon>Cyanobacteriota</taxon>
        <taxon>Cyanophyceae</taxon>
        <taxon>Nostocales</taxon>
        <taxon>Hapalosiphonaceae</taxon>
        <taxon>Mastigocoleus</taxon>
    </lineage>
</organism>
<dbReference type="Pfam" id="PF08369">
    <property type="entry name" value="PCP_red"/>
    <property type="match status" value="1"/>
</dbReference>
<gene>
    <name evidence="2" type="ORF">BC008_18765</name>
</gene>
<dbReference type="InterPro" id="IPR042298">
    <property type="entry name" value="P-CP_red_C"/>
</dbReference>
<keyword evidence="3" id="KW-1185">Reference proteome</keyword>
<name>A0A0V7ZJP3_9CYAN</name>
<dbReference type="GO" id="GO:0016491">
    <property type="term" value="F:oxidoreductase activity"/>
    <property type="evidence" value="ECO:0007669"/>
    <property type="project" value="InterPro"/>
</dbReference>
<accession>A0A0V7ZJP3</accession>
<dbReference type="OrthoDB" id="573935at2"/>
<protein>
    <submittedName>
        <fullName evidence="2">Protochlorophyllide oxidoreductase</fullName>
    </submittedName>
</protein>
<dbReference type="Gene3D" id="1.10.8.550">
    <property type="entry name" value="Proto-chlorophyllide reductase 57 kD subunit B"/>
    <property type="match status" value="1"/>
</dbReference>